<reference evidence="12 13" key="1">
    <citation type="submission" date="2024-05" db="EMBL/GenBank/DDBJ databases">
        <title>A draft genome resource for the thread blight pathogen Marasmius tenuissimus strain MS-2.</title>
        <authorList>
            <person name="Yulfo-Soto G.E."/>
            <person name="Baruah I.K."/>
            <person name="Amoako-Attah I."/>
            <person name="Bukari Y."/>
            <person name="Meinhardt L.W."/>
            <person name="Bailey B.A."/>
            <person name="Cohen S.P."/>
        </authorList>
    </citation>
    <scope>NUCLEOTIDE SEQUENCE [LARGE SCALE GENOMIC DNA]</scope>
    <source>
        <strain evidence="12 13">MS-2</strain>
    </source>
</reference>
<sequence>MASLGRDLESGPAARYPSTKSSSRTRHFSNDSRSSEGSSSNGIYAGHFVNRTPSIRSLNSNRTGPYGASAPPHRRAPPSLDLSVSDPYSLAADPREWGTSLTPSYREEDDKLHQPSPAPNGKFDQQGSIVTKRGFINLGCVVILILALVSLLAGYPAIAYFTSENRSFLGGFNVGGINASGQVPEIAGKRGMIDIDTPAEAHNMKGYHTGADMELVFSDEFNIDGRTFYPGDDPYWEAVDLHYWQTNNMEWYDPEAITTRNGALEITLSRKKTHGLNFEGGMMSTWNKFCFTGGVFLASVTLPGISNVAGLWPAVWAMGNLGFQAERVMAQASKEWCVHLSIWHQPPEPYNVYSPDEKWPYTYDECDVGTVKNQTVRGKPAAAVFNSPEQDEALSFLPGQRLSRCTCPGEDHPGPKHDDGSFVGRAAPEIDVIEAQINPLTGGEVSQSGQWAPFDQEYRWKNTPQTFTMFNKSITKENDFLGGPFQEATSCVTRTNRDCYQLSKGCFSVYGFEYKPGYDDAYIAWISSGVKSWTMLASAVGENKDVQIKARAIPQEPMYLILNLGMSTNFGDVDLEHLTFPAVMRVDWVRVYQEKGKKNVGCDPKDFPTQAYINK</sequence>
<gene>
    <name evidence="12" type="ORF">AAF712_003592</name>
</gene>
<evidence type="ECO:0000256" key="8">
    <source>
        <dbReference type="ARBA" id="ARBA00023316"/>
    </source>
</evidence>
<keyword evidence="13" id="KW-1185">Reference proteome</keyword>
<dbReference type="InterPro" id="IPR000757">
    <property type="entry name" value="Beta-glucanase-like"/>
</dbReference>
<keyword evidence="5 10" id="KW-1133">Transmembrane helix</keyword>
<evidence type="ECO:0000256" key="6">
    <source>
        <dbReference type="ARBA" id="ARBA00023136"/>
    </source>
</evidence>
<keyword evidence="3 10" id="KW-0812">Transmembrane</keyword>
<accession>A0ABR3A799</accession>
<name>A0ABR3A799_9AGAR</name>
<proteinExistence type="inferred from homology"/>
<feature type="transmembrane region" description="Helical" evidence="10">
    <location>
        <begin position="135"/>
        <end position="158"/>
    </location>
</feature>
<feature type="region of interest" description="Disordered" evidence="9">
    <location>
        <begin position="1"/>
        <end position="125"/>
    </location>
</feature>
<comment type="similarity">
    <text evidence="2">Belongs to the SKN1/KRE6 family.</text>
</comment>
<dbReference type="PROSITE" id="PS51762">
    <property type="entry name" value="GH16_2"/>
    <property type="match status" value="1"/>
</dbReference>
<dbReference type="SUPFAM" id="SSF49899">
    <property type="entry name" value="Concanavalin A-like lectins/glucanases"/>
    <property type="match status" value="1"/>
</dbReference>
<comment type="subcellular location">
    <subcellularLocation>
        <location evidence="1">Membrane</location>
        <topology evidence="1">Single-pass type II membrane protein</topology>
    </subcellularLocation>
</comment>
<feature type="compositionally biased region" description="Polar residues" evidence="9">
    <location>
        <begin position="51"/>
        <end position="63"/>
    </location>
</feature>
<evidence type="ECO:0000256" key="2">
    <source>
        <dbReference type="ARBA" id="ARBA00010962"/>
    </source>
</evidence>
<evidence type="ECO:0000256" key="3">
    <source>
        <dbReference type="ARBA" id="ARBA00022692"/>
    </source>
</evidence>
<keyword evidence="7" id="KW-0325">Glycoprotein</keyword>
<dbReference type="Pfam" id="PF03935">
    <property type="entry name" value="SKN1_KRE6_Sbg1"/>
    <property type="match status" value="2"/>
</dbReference>
<evidence type="ECO:0000313" key="13">
    <source>
        <dbReference type="Proteomes" id="UP001437256"/>
    </source>
</evidence>
<dbReference type="EMBL" id="JBBXMP010000013">
    <property type="protein sequence ID" value="KAL0069229.1"/>
    <property type="molecule type" value="Genomic_DNA"/>
</dbReference>
<evidence type="ECO:0000256" key="7">
    <source>
        <dbReference type="ARBA" id="ARBA00023180"/>
    </source>
</evidence>
<dbReference type="Gene3D" id="2.60.120.200">
    <property type="match status" value="2"/>
</dbReference>
<evidence type="ECO:0000256" key="4">
    <source>
        <dbReference type="ARBA" id="ARBA00022968"/>
    </source>
</evidence>
<feature type="domain" description="GH16" evidence="11">
    <location>
        <begin position="190"/>
        <end position="597"/>
    </location>
</feature>
<keyword evidence="8" id="KW-0961">Cell wall biogenesis/degradation</keyword>
<evidence type="ECO:0000313" key="12">
    <source>
        <dbReference type="EMBL" id="KAL0069229.1"/>
    </source>
</evidence>
<dbReference type="InterPro" id="IPR013320">
    <property type="entry name" value="ConA-like_dom_sf"/>
</dbReference>
<evidence type="ECO:0000256" key="5">
    <source>
        <dbReference type="ARBA" id="ARBA00022989"/>
    </source>
</evidence>
<comment type="caution">
    <text evidence="12">The sequence shown here is derived from an EMBL/GenBank/DDBJ whole genome shotgun (WGS) entry which is preliminary data.</text>
</comment>
<organism evidence="12 13">
    <name type="scientific">Marasmius tenuissimus</name>
    <dbReference type="NCBI Taxonomy" id="585030"/>
    <lineage>
        <taxon>Eukaryota</taxon>
        <taxon>Fungi</taxon>
        <taxon>Dikarya</taxon>
        <taxon>Basidiomycota</taxon>
        <taxon>Agaricomycotina</taxon>
        <taxon>Agaricomycetes</taxon>
        <taxon>Agaricomycetidae</taxon>
        <taxon>Agaricales</taxon>
        <taxon>Marasmiineae</taxon>
        <taxon>Marasmiaceae</taxon>
        <taxon>Marasmius</taxon>
    </lineage>
</organism>
<evidence type="ECO:0000256" key="1">
    <source>
        <dbReference type="ARBA" id="ARBA00004606"/>
    </source>
</evidence>
<dbReference type="PANTHER" id="PTHR31361">
    <property type="entry name" value="BETA-GLUCAN SYNTHESIS-ASSOCIATED PROTEIN KRE6-RELATED"/>
    <property type="match status" value="1"/>
</dbReference>
<protein>
    <recommendedName>
        <fullName evidence="11">GH16 domain-containing protein</fullName>
    </recommendedName>
</protein>
<keyword evidence="4" id="KW-0735">Signal-anchor</keyword>
<evidence type="ECO:0000256" key="9">
    <source>
        <dbReference type="SAM" id="MobiDB-lite"/>
    </source>
</evidence>
<evidence type="ECO:0000256" key="10">
    <source>
        <dbReference type="SAM" id="Phobius"/>
    </source>
</evidence>
<dbReference type="InterPro" id="IPR005629">
    <property type="entry name" value="Skn1/Kre6/Sbg1"/>
</dbReference>
<keyword evidence="6 10" id="KW-0472">Membrane</keyword>
<dbReference type="PANTHER" id="PTHR31361:SF1">
    <property type="entry name" value="BETA-GLUCAN SYNTHESIS-ASSOCIATED PROTEIN KRE6-RELATED"/>
    <property type="match status" value="1"/>
</dbReference>
<evidence type="ECO:0000259" key="11">
    <source>
        <dbReference type="PROSITE" id="PS51762"/>
    </source>
</evidence>
<dbReference type="Proteomes" id="UP001437256">
    <property type="component" value="Unassembled WGS sequence"/>
</dbReference>